<evidence type="ECO:0000313" key="5">
    <source>
        <dbReference type="Proteomes" id="UP000006310"/>
    </source>
</evidence>
<dbReference type="OMA" id="GREHMFG"/>
<dbReference type="KEGG" id="kng:KNAG_0E00950"/>
<dbReference type="OrthoDB" id="26889at2759"/>
<evidence type="ECO:0000256" key="1">
    <source>
        <dbReference type="ARBA" id="ARBA00006252"/>
    </source>
</evidence>
<gene>
    <name evidence="4" type="primary">KNAG0E00950</name>
    <name evidence="4" type="ordered locus">KNAG_0E00950</name>
</gene>
<name>J7RLF9_HUIN7</name>
<dbReference type="PANTHER" id="PTHR10204">
    <property type="entry name" value="NAD P H OXIDOREDUCTASE-RELATED"/>
    <property type="match status" value="1"/>
</dbReference>
<dbReference type="Proteomes" id="UP000006310">
    <property type="component" value="Chromosome 5"/>
</dbReference>
<proteinExistence type="inferred from homology"/>
<protein>
    <recommendedName>
        <fullName evidence="3">Flavodoxin-like fold domain-containing protein</fullName>
    </recommendedName>
</protein>
<evidence type="ECO:0000313" key="4">
    <source>
        <dbReference type="EMBL" id="CCK70363.1"/>
    </source>
</evidence>
<evidence type="ECO:0000256" key="2">
    <source>
        <dbReference type="ARBA" id="ARBA00023002"/>
    </source>
</evidence>
<dbReference type="STRING" id="1071383.J7RLF9"/>
<reference evidence="4 5" key="1">
    <citation type="journal article" date="2011" name="Proc. Natl. Acad. Sci. U.S.A.">
        <title>Evolutionary erosion of yeast sex chromosomes by mating-type switching accidents.</title>
        <authorList>
            <person name="Gordon J.L."/>
            <person name="Armisen D."/>
            <person name="Proux-Wera E."/>
            <person name="Oheigeartaigh S.S."/>
            <person name="Byrne K.P."/>
            <person name="Wolfe K.H."/>
        </authorList>
    </citation>
    <scope>NUCLEOTIDE SEQUENCE [LARGE SCALE GENOMIC DNA]</scope>
    <source>
        <strain evidence="5">ATCC MYA-139 / BCRC 22969 / CBS 8797 / CCRC 22969 / KCTC 17520 / NBRC 10181 / NCYC 3082</strain>
    </source>
</reference>
<dbReference type="SUPFAM" id="SSF52218">
    <property type="entry name" value="Flavoproteins"/>
    <property type="match status" value="1"/>
</dbReference>
<dbReference type="HOGENOM" id="CLU_058643_2_1_1"/>
<feature type="domain" description="Flavodoxin-like fold" evidence="3">
    <location>
        <begin position="1"/>
        <end position="197"/>
    </location>
</feature>
<dbReference type="RefSeq" id="XP_022464609.1">
    <property type="nucleotide sequence ID" value="XM_022608077.1"/>
</dbReference>
<dbReference type="eggNOG" id="ENOG502QWY5">
    <property type="taxonomic scope" value="Eukaryota"/>
</dbReference>
<reference evidence="5" key="2">
    <citation type="submission" date="2012-08" db="EMBL/GenBank/DDBJ databases">
        <title>Genome sequence of Kazachstania naganishii.</title>
        <authorList>
            <person name="Gordon J.L."/>
            <person name="Armisen D."/>
            <person name="Proux-Wera E."/>
            <person name="OhEigeartaigh S.S."/>
            <person name="Byrne K.P."/>
            <person name="Wolfe K.H."/>
        </authorList>
    </citation>
    <scope>NUCLEOTIDE SEQUENCE [LARGE SCALE GENOMIC DNA]</scope>
    <source>
        <strain evidence="5">ATCC MYA-139 / BCRC 22969 / CBS 8797 / CCRC 22969 / KCTC 17520 / NBRC 10181 / NCYC 3082</strain>
    </source>
</reference>
<dbReference type="Gene3D" id="3.40.50.360">
    <property type="match status" value="1"/>
</dbReference>
<dbReference type="GO" id="GO:0005829">
    <property type="term" value="C:cytosol"/>
    <property type="evidence" value="ECO:0007669"/>
    <property type="project" value="TreeGrafter"/>
</dbReference>
<dbReference type="EMBL" id="HE978318">
    <property type="protein sequence ID" value="CCK70363.1"/>
    <property type="molecule type" value="Genomic_DNA"/>
</dbReference>
<accession>J7RLF9</accession>
<dbReference type="AlphaFoldDB" id="J7RLF9"/>
<dbReference type="GeneID" id="34526063"/>
<evidence type="ECO:0000259" key="3">
    <source>
        <dbReference type="Pfam" id="PF02525"/>
    </source>
</evidence>
<dbReference type="InterPro" id="IPR029039">
    <property type="entry name" value="Flavoprotein-like_sf"/>
</dbReference>
<dbReference type="Pfam" id="PF02525">
    <property type="entry name" value="Flavodoxin_2"/>
    <property type="match status" value="1"/>
</dbReference>
<organism evidence="4 5">
    <name type="scientific">Huiozyma naganishii (strain ATCC MYA-139 / BCRC 22969 / CBS 8797 / KCTC 17520 / NBRC 10181 / NCYC 3082 / Yp74L-3)</name>
    <name type="common">Yeast</name>
    <name type="synonym">Kazachstania naganishii</name>
    <dbReference type="NCBI Taxonomy" id="1071383"/>
    <lineage>
        <taxon>Eukaryota</taxon>
        <taxon>Fungi</taxon>
        <taxon>Dikarya</taxon>
        <taxon>Ascomycota</taxon>
        <taxon>Saccharomycotina</taxon>
        <taxon>Saccharomycetes</taxon>
        <taxon>Saccharomycetales</taxon>
        <taxon>Saccharomycetaceae</taxon>
        <taxon>Huiozyma</taxon>
    </lineage>
</organism>
<sequence length="254" mass="28618">MKVFVVFAHPDIRSYNGSLLKVMTSHLTSQGHEVKVSDLYKEKFKTNVDEDDFLNFEKGSRLKIIDASMDAAAENALTDDVKKAQENLLWADFIIFQFPLWWYSVPAILKGWFDRVFSGGFAYGIPNDDGMGDGILRGKKAMLLTTVGVRGEPYGPRGINGPMTDLLFPITHGTLFFVGLTVYPSFCIYHVDHATQETFERDSIKLMDTLDNIDSIKPIPFRKQTREEYTYPGLVLKEGVETPGARGFELQLTG</sequence>
<dbReference type="PANTHER" id="PTHR10204:SF34">
    <property type="entry name" value="NAD(P)H DEHYDROGENASE [QUINONE] 1 ISOFORM 1"/>
    <property type="match status" value="1"/>
</dbReference>
<dbReference type="InterPro" id="IPR003680">
    <property type="entry name" value="Flavodoxin_fold"/>
</dbReference>
<dbReference type="GO" id="GO:0003955">
    <property type="term" value="F:NAD(P)H dehydrogenase (quinone) activity"/>
    <property type="evidence" value="ECO:0007669"/>
    <property type="project" value="TreeGrafter"/>
</dbReference>
<keyword evidence="5" id="KW-1185">Reference proteome</keyword>
<comment type="similarity">
    <text evidence="1">Belongs to the NAD(P)H dehydrogenase (quinone) family.</text>
</comment>
<dbReference type="InterPro" id="IPR051545">
    <property type="entry name" value="NAD(P)H_dehydrogenase_qn"/>
</dbReference>
<keyword evidence="2" id="KW-0560">Oxidoreductase</keyword>